<name>A0A078AG26_STYLE</name>
<dbReference type="Proteomes" id="UP000039865">
    <property type="component" value="Unassembled WGS sequence"/>
</dbReference>
<evidence type="ECO:0000313" key="1">
    <source>
        <dbReference type="EMBL" id="CDW81174.1"/>
    </source>
</evidence>
<proteinExistence type="predicted"/>
<dbReference type="InParanoid" id="A0A078AG26"/>
<reference evidence="1 2" key="1">
    <citation type="submission" date="2014-06" db="EMBL/GenBank/DDBJ databases">
        <authorList>
            <person name="Swart Estienne"/>
        </authorList>
    </citation>
    <scope>NUCLEOTIDE SEQUENCE [LARGE SCALE GENOMIC DNA]</scope>
    <source>
        <strain evidence="1 2">130c</strain>
    </source>
</reference>
<organism evidence="1 2">
    <name type="scientific">Stylonychia lemnae</name>
    <name type="common">Ciliate</name>
    <dbReference type="NCBI Taxonomy" id="5949"/>
    <lineage>
        <taxon>Eukaryota</taxon>
        <taxon>Sar</taxon>
        <taxon>Alveolata</taxon>
        <taxon>Ciliophora</taxon>
        <taxon>Intramacronucleata</taxon>
        <taxon>Spirotrichea</taxon>
        <taxon>Stichotrichia</taxon>
        <taxon>Sporadotrichida</taxon>
        <taxon>Oxytrichidae</taxon>
        <taxon>Stylonychinae</taxon>
        <taxon>Stylonychia</taxon>
    </lineage>
</organism>
<dbReference type="AlphaFoldDB" id="A0A078AG26"/>
<evidence type="ECO:0000313" key="2">
    <source>
        <dbReference type="Proteomes" id="UP000039865"/>
    </source>
</evidence>
<dbReference type="OrthoDB" id="10430580at2759"/>
<protein>
    <submittedName>
        <fullName evidence="1">Uncharacterized protein</fullName>
    </submittedName>
</protein>
<accession>A0A078AG26</accession>
<keyword evidence="2" id="KW-1185">Reference proteome</keyword>
<dbReference type="EMBL" id="CCKQ01009670">
    <property type="protein sequence ID" value="CDW81174.1"/>
    <property type="molecule type" value="Genomic_DNA"/>
</dbReference>
<sequence>MQKKVVQLNPFNNKKNAQLKKLANEYYIRVVRYIPFQLQMTKLASLNKETRKLVFESYEVLSKERSITVDLSSTTKILKKLPKYIALRLNYIGVVMRQDARVDRINRLLEFFKPYRGRMRLMLELNGMDDSDREIREALKKFRNIPIRRLVIKKCNFQEKNTQSLLLQDCIQLYIIDSFIKFWIKDKIKVNEIVVKKSTIIYGKCSVPVFPAAKRFICRNSFIKNPEFAWRPITDSVEELVLLGNDYYGVLNFNIVYHVVFYMKKFCNLKILER</sequence>
<gene>
    <name evidence="1" type="primary">Contig17687.g18800</name>
    <name evidence="1" type="ORF">STYLEM_10184</name>
</gene>